<feature type="domain" description="Tetrapyrrole biosynthesis uroporphyrinogen III synthase" evidence="1">
    <location>
        <begin position="21"/>
        <end position="234"/>
    </location>
</feature>
<comment type="caution">
    <text evidence="2">The sequence shown here is derived from an EMBL/GenBank/DDBJ whole genome shotgun (WGS) entry which is preliminary data.</text>
</comment>
<organism evidence="2 3">
    <name type="scientific">Salinarimonas ramus</name>
    <dbReference type="NCBI Taxonomy" id="690164"/>
    <lineage>
        <taxon>Bacteria</taxon>
        <taxon>Pseudomonadati</taxon>
        <taxon>Pseudomonadota</taxon>
        <taxon>Alphaproteobacteria</taxon>
        <taxon>Hyphomicrobiales</taxon>
        <taxon>Salinarimonadaceae</taxon>
        <taxon>Salinarimonas</taxon>
    </lineage>
</organism>
<evidence type="ECO:0000313" key="2">
    <source>
        <dbReference type="EMBL" id="GGK28592.1"/>
    </source>
</evidence>
<dbReference type="GO" id="GO:0033014">
    <property type="term" value="P:tetrapyrrole biosynthetic process"/>
    <property type="evidence" value="ECO:0007669"/>
    <property type="project" value="InterPro"/>
</dbReference>
<proteinExistence type="predicted"/>
<dbReference type="GO" id="GO:0008168">
    <property type="term" value="F:methyltransferase activity"/>
    <property type="evidence" value="ECO:0007669"/>
    <property type="project" value="UniProtKB-KW"/>
</dbReference>
<reference evidence="2 3" key="1">
    <citation type="journal article" date="2014" name="Int. J. Syst. Evol. Microbiol.">
        <title>Complete genome sequence of Corynebacterium casei LMG S-19264T (=DSM 44701T), isolated from a smear-ripened cheese.</title>
        <authorList>
            <consortium name="US DOE Joint Genome Institute (JGI-PGF)"/>
            <person name="Walter F."/>
            <person name="Albersmeier A."/>
            <person name="Kalinowski J."/>
            <person name="Ruckert C."/>
        </authorList>
    </citation>
    <scope>NUCLEOTIDE SEQUENCE [LARGE SCALE GENOMIC DNA]</scope>
    <source>
        <strain evidence="2 3">CGMCC 1.9161</strain>
    </source>
</reference>
<sequence length="253" mass="26479">MRAHDAPVRVLVTRAAEDAARTAAKLEAMGFDVLLSPLIETRATGEAPPEGPVDALLVTSAKAAAFLSRLPVDLARAPILAVGERTAEAVRDAGGVDVRAAEGDAVSMIAHVRRNHAPGTRFLHLVGRDRKVEPDATLVAQGYRVTPWVVYEAASLPLDAAARGALATGEIDAVLHYSRRSATLFLDAVSRAAAGDRARAFLHAAISADAAEPLREAGATRLVVAAEPSETALLRVFADAASLAFGARCRSVR</sequence>
<evidence type="ECO:0000313" key="3">
    <source>
        <dbReference type="Proteomes" id="UP000600449"/>
    </source>
</evidence>
<keyword evidence="2" id="KW-0808">Transferase</keyword>
<keyword evidence="3" id="KW-1185">Reference proteome</keyword>
<gene>
    <name evidence="2" type="ORF">GCM10011322_13790</name>
</gene>
<accession>A0A917Q626</accession>
<dbReference type="InterPro" id="IPR003754">
    <property type="entry name" value="4pyrrol_synth_uPrphyn_synth"/>
</dbReference>
<dbReference type="Pfam" id="PF02602">
    <property type="entry name" value="HEM4"/>
    <property type="match status" value="1"/>
</dbReference>
<name>A0A917Q626_9HYPH</name>
<dbReference type="CDD" id="cd06578">
    <property type="entry name" value="HemD"/>
    <property type="match status" value="1"/>
</dbReference>
<dbReference type="RefSeq" id="WP_188911062.1">
    <property type="nucleotide sequence ID" value="NZ_BMMF01000004.1"/>
</dbReference>
<dbReference type="AlphaFoldDB" id="A0A917Q626"/>
<dbReference type="GO" id="GO:0032259">
    <property type="term" value="P:methylation"/>
    <property type="evidence" value="ECO:0007669"/>
    <property type="project" value="UniProtKB-KW"/>
</dbReference>
<dbReference type="InterPro" id="IPR036108">
    <property type="entry name" value="4pyrrol_syn_uPrphyn_synt_sf"/>
</dbReference>
<keyword evidence="2" id="KW-0489">Methyltransferase</keyword>
<dbReference type="Proteomes" id="UP000600449">
    <property type="component" value="Unassembled WGS sequence"/>
</dbReference>
<dbReference type="Gene3D" id="3.40.50.10090">
    <property type="match status" value="2"/>
</dbReference>
<evidence type="ECO:0000259" key="1">
    <source>
        <dbReference type="Pfam" id="PF02602"/>
    </source>
</evidence>
<dbReference type="GO" id="GO:0004852">
    <property type="term" value="F:uroporphyrinogen-III synthase activity"/>
    <property type="evidence" value="ECO:0007669"/>
    <property type="project" value="InterPro"/>
</dbReference>
<dbReference type="SUPFAM" id="SSF69618">
    <property type="entry name" value="HemD-like"/>
    <property type="match status" value="1"/>
</dbReference>
<dbReference type="EMBL" id="BMMF01000004">
    <property type="protein sequence ID" value="GGK28592.1"/>
    <property type="molecule type" value="Genomic_DNA"/>
</dbReference>
<protein>
    <submittedName>
        <fullName evidence="2">Uroporphyrinogen III methyltransferase</fullName>
    </submittedName>
</protein>